<dbReference type="EnsemblPlants" id="OPUNC03G26140.1">
    <property type="protein sequence ID" value="OPUNC03G26140.1"/>
    <property type="gene ID" value="OPUNC03G26140"/>
</dbReference>
<feature type="compositionally biased region" description="Low complexity" evidence="1">
    <location>
        <begin position="10"/>
        <end position="20"/>
    </location>
</feature>
<protein>
    <submittedName>
        <fullName evidence="2">Uncharacterized protein</fullName>
    </submittedName>
</protein>
<reference evidence="2" key="1">
    <citation type="submission" date="2015-04" db="UniProtKB">
        <authorList>
            <consortium name="EnsemblPlants"/>
        </authorList>
    </citation>
    <scope>IDENTIFICATION</scope>
</reference>
<evidence type="ECO:0000313" key="3">
    <source>
        <dbReference type="Proteomes" id="UP000026962"/>
    </source>
</evidence>
<dbReference type="HOGENOM" id="CLU_2889754_0_0_1"/>
<evidence type="ECO:0000256" key="1">
    <source>
        <dbReference type="SAM" id="MobiDB-lite"/>
    </source>
</evidence>
<organism evidence="2">
    <name type="scientific">Oryza punctata</name>
    <name type="common">Red rice</name>
    <dbReference type="NCBI Taxonomy" id="4537"/>
    <lineage>
        <taxon>Eukaryota</taxon>
        <taxon>Viridiplantae</taxon>
        <taxon>Streptophyta</taxon>
        <taxon>Embryophyta</taxon>
        <taxon>Tracheophyta</taxon>
        <taxon>Spermatophyta</taxon>
        <taxon>Magnoliopsida</taxon>
        <taxon>Liliopsida</taxon>
        <taxon>Poales</taxon>
        <taxon>Poaceae</taxon>
        <taxon>BOP clade</taxon>
        <taxon>Oryzoideae</taxon>
        <taxon>Oryzeae</taxon>
        <taxon>Oryzinae</taxon>
        <taxon>Oryza</taxon>
    </lineage>
</organism>
<reference evidence="2" key="2">
    <citation type="submission" date="2018-05" db="EMBL/GenBank/DDBJ databases">
        <title>OpunRS2 (Oryza punctata Reference Sequence Version 2).</title>
        <authorList>
            <person name="Zhang J."/>
            <person name="Kudrna D."/>
            <person name="Lee S."/>
            <person name="Talag J."/>
            <person name="Welchert J."/>
            <person name="Wing R.A."/>
        </authorList>
    </citation>
    <scope>NUCLEOTIDE SEQUENCE [LARGE SCALE GENOMIC DNA]</scope>
</reference>
<proteinExistence type="predicted"/>
<keyword evidence="3" id="KW-1185">Reference proteome</keyword>
<name>A0A0E0KH59_ORYPU</name>
<dbReference type="Proteomes" id="UP000026962">
    <property type="component" value="Chromosome 3"/>
</dbReference>
<accession>A0A0E0KH59</accession>
<dbReference type="Gramene" id="OPUNC03G26140.1">
    <property type="protein sequence ID" value="OPUNC03G26140.1"/>
    <property type="gene ID" value="OPUNC03G26140"/>
</dbReference>
<evidence type="ECO:0000313" key="2">
    <source>
        <dbReference type="EnsemblPlants" id="OPUNC03G26140.1"/>
    </source>
</evidence>
<sequence>MWGPRRSHADSAATSAKTAVKTIKGPREENLQCDMIFPTIRRPKSSWIMGAKPKPLVLGGKVD</sequence>
<dbReference type="AlphaFoldDB" id="A0A0E0KH59"/>
<feature type="region of interest" description="Disordered" evidence="1">
    <location>
        <begin position="1"/>
        <end position="20"/>
    </location>
</feature>